<evidence type="ECO:0000313" key="1">
    <source>
        <dbReference type="EMBL" id="KAJ9651124.1"/>
    </source>
</evidence>
<dbReference type="Proteomes" id="UP001172386">
    <property type="component" value="Unassembled WGS sequence"/>
</dbReference>
<sequence length="601" mass="65894">MSKHTALRLVDTRSLDRQQWLEVRNGGIGSSDAATAVGLNPYKSQLELWQEKTGRKPIEEIPPGQEDPRYWGTLLEPMVATAYQERTGNRVRRVNAVLQHPTFPHMLANLDREVIGSPGVQILECKTAGEFGSRLWKDGVPEYVQLQVQHQLAVTGKQAAGVAVLLCGQALRIHRIERDEEIISRLVVLEVRFWEHVINDIEPPADGSESAARALRSLYPGKDTVVDFSQDPELVETFTNLVSFTEAVAEQEQQVELLKQTLQQAMGDASIARFGSLGEVIYRRSKDGTSLDTKRLAAEHPEIAAAYTAGLAITPPVIGRISIGRVVERNGKRLPEKDDQFTLTSQVQNRDGWVLHPLDEELRKASEGNKLRSIPVRLLFDDPTLNLRADYSLFNRENGRPLCVGNGDTCRRAGPEGMETLPCPGPDGCQFASGGCKAYARLNVVIGDGAGDVMGSFVLRTTSYNTIRTLAARLHYLSAVSGGRLSCLPLELKLRGKSTTMSYRSAIYYVDLVVRSGLTLEQAVAEAIERHATRAAAGIDQAALDEAARQGFANGAFEDLDEDVPAVVEEFYPSGQGEVVQVSANGSLKDRLKAQASRLVS</sequence>
<reference evidence="1" key="1">
    <citation type="submission" date="2022-10" db="EMBL/GenBank/DDBJ databases">
        <title>Culturing micro-colonial fungi from biological soil crusts in the Mojave desert and describing Neophaeococcomyces mojavensis, and introducing the new genera and species Taxawa tesnikishii.</title>
        <authorList>
            <person name="Kurbessoian T."/>
            <person name="Stajich J.E."/>
        </authorList>
    </citation>
    <scope>NUCLEOTIDE SEQUENCE</scope>
    <source>
        <strain evidence="1">JES_112</strain>
    </source>
</reference>
<accession>A0ACC2ZU74</accession>
<evidence type="ECO:0000313" key="2">
    <source>
        <dbReference type="Proteomes" id="UP001172386"/>
    </source>
</evidence>
<proteinExistence type="predicted"/>
<organism evidence="1 2">
    <name type="scientific">Neophaeococcomyces mojaviensis</name>
    <dbReference type="NCBI Taxonomy" id="3383035"/>
    <lineage>
        <taxon>Eukaryota</taxon>
        <taxon>Fungi</taxon>
        <taxon>Dikarya</taxon>
        <taxon>Ascomycota</taxon>
        <taxon>Pezizomycotina</taxon>
        <taxon>Eurotiomycetes</taxon>
        <taxon>Chaetothyriomycetidae</taxon>
        <taxon>Chaetothyriales</taxon>
        <taxon>Chaetothyriales incertae sedis</taxon>
        <taxon>Neophaeococcomyces</taxon>
    </lineage>
</organism>
<keyword evidence="2" id="KW-1185">Reference proteome</keyword>
<comment type="caution">
    <text evidence="1">The sequence shown here is derived from an EMBL/GenBank/DDBJ whole genome shotgun (WGS) entry which is preliminary data.</text>
</comment>
<dbReference type="EMBL" id="JAPDRQ010000280">
    <property type="protein sequence ID" value="KAJ9651124.1"/>
    <property type="molecule type" value="Genomic_DNA"/>
</dbReference>
<name>A0ACC2ZU74_9EURO</name>
<gene>
    <name evidence="1" type="ORF">H2198_009577</name>
</gene>
<protein>
    <submittedName>
        <fullName evidence="1">Uncharacterized protein</fullName>
    </submittedName>
</protein>